<accession>A0ABV2I2J4</accession>
<keyword evidence="2" id="KW-1185">Reference proteome</keyword>
<gene>
    <name evidence="1" type="ORF">ABID26_006569</name>
</gene>
<sequence length="32" mass="3403">MARFRPILVAASRAATASASALSRVMEALVWV</sequence>
<evidence type="ECO:0000313" key="2">
    <source>
        <dbReference type="Proteomes" id="UP001549036"/>
    </source>
</evidence>
<name>A0ABV2I2J4_9HYPH</name>
<reference evidence="1 2" key="1">
    <citation type="submission" date="2024-06" db="EMBL/GenBank/DDBJ databases">
        <title>Genomic Encyclopedia of Type Strains, Phase IV (KMG-IV): sequencing the most valuable type-strain genomes for metagenomic binning, comparative biology and taxonomic classification.</title>
        <authorList>
            <person name="Goeker M."/>
        </authorList>
    </citation>
    <scope>NUCLEOTIDE SEQUENCE [LARGE SCALE GENOMIC DNA]</scope>
    <source>
        <strain evidence="1 2">DSM 29846</strain>
    </source>
</reference>
<dbReference type="Proteomes" id="UP001549036">
    <property type="component" value="Unassembled WGS sequence"/>
</dbReference>
<evidence type="ECO:0000313" key="1">
    <source>
        <dbReference type="EMBL" id="MET3597145.1"/>
    </source>
</evidence>
<comment type="caution">
    <text evidence="1">The sequence shown here is derived from an EMBL/GenBank/DDBJ whole genome shotgun (WGS) entry which is preliminary data.</text>
</comment>
<proteinExistence type="predicted"/>
<protein>
    <submittedName>
        <fullName evidence="1">Uncharacterized protein</fullName>
    </submittedName>
</protein>
<organism evidence="1 2">
    <name type="scientific">Mesorhizobium shonense</name>
    <dbReference type="NCBI Taxonomy" id="1209948"/>
    <lineage>
        <taxon>Bacteria</taxon>
        <taxon>Pseudomonadati</taxon>
        <taxon>Pseudomonadota</taxon>
        <taxon>Alphaproteobacteria</taxon>
        <taxon>Hyphomicrobiales</taxon>
        <taxon>Phyllobacteriaceae</taxon>
        <taxon>Mesorhizobium</taxon>
    </lineage>
</organism>
<dbReference type="EMBL" id="JBEPLM010000020">
    <property type="protein sequence ID" value="MET3597145.1"/>
    <property type="molecule type" value="Genomic_DNA"/>
</dbReference>